<evidence type="ECO:0000256" key="1">
    <source>
        <dbReference type="ARBA" id="ARBA00006484"/>
    </source>
</evidence>
<dbReference type="Proteomes" id="UP000467637">
    <property type="component" value="Unassembled WGS sequence"/>
</dbReference>
<dbReference type="PANTHER" id="PTHR24320">
    <property type="entry name" value="RETINOL DEHYDROGENASE"/>
    <property type="match status" value="1"/>
</dbReference>
<comment type="similarity">
    <text evidence="1">Belongs to the short-chain dehydrogenases/reductases (SDR) family.</text>
</comment>
<organism evidence="3 4">
    <name type="scientific">Paenibacillus anseongense</name>
    <dbReference type="NCBI Taxonomy" id="2682845"/>
    <lineage>
        <taxon>Bacteria</taxon>
        <taxon>Bacillati</taxon>
        <taxon>Bacillota</taxon>
        <taxon>Bacilli</taxon>
        <taxon>Bacillales</taxon>
        <taxon>Paenibacillaceae</taxon>
        <taxon>Paenibacillus</taxon>
    </lineage>
</organism>
<reference evidence="3 4" key="1">
    <citation type="submission" date="2019-12" db="EMBL/GenBank/DDBJ databases">
        <authorList>
            <person name="Huq M.A."/>
        </authorList>
    </citation>
    <scope>NUCLEOTIDE SEQUENCE [LARGE SCALE GENOMIC DNA]</scope>
    <source>
        <strain evidence="3 4">MAH-34</strain>
    </source>
</reference>
<dbReference type="PANTHER" id="PTHR24320:SF148">
    <property type="entry name" value="NAD(P)-BINDING ROSSMANN-FOLD SUPERFAMILY PROTEIN"/>
    <property type="match status" value="1"/>
</dbReference>
<dbReference type="Pfam" id="PF00106">
    <property type="entry name" value="adh_short"/>
    <property type="match status" value="1"/>
</dbReference>
<evidence type="ECO:0000313" key="4">
    <source>
        <dbReference type="Proteomes" id="UP000467637"/>
    </source>
</evidence>
<dbReference type="InterPro" id="IPR036291">
    <property type="entry name" value="NAD(P)-bd_dom_sf"/>
</dbReference>
<comment type="caution">
    <text evidence="3">The sequence shown here is derived from an EMBL/GenBank/DDBJ whole genome shotgun (WGS) entry which is preliminary data.</text>
</comment>
<dbReference type="SUPFAM" id="SSF51735">
    <property type="entry name" value="NAD(P)-binding Rossmann-fold domains"/>
    <property type="match status" value="1"/>
</dbReference>
<accession>A0ABW9UIX1</accession>
<name>A0ABW9UIX1_9BACL</name>
<keyword evidence="2" id="KW-0560">Oxidoreductase</keyword>
<evidence type="ECO:0000313" key="3">
    <source>
        <dbReference type="EMBL" id="MVQ40152.1"/>
    </source>
</evidence>
<dbReference type="EMBL" id="WSEM01000039">
    <property type="protein sequence ID" value="MVQ40152.1"/>
    <property type="molecule type" value="Genomic_DNA"/>
</dbReference>
<sequence length="344" mass="37195">MSIGQIQTVQAAISAGLSPQSTAKQVLGKRDLTDKVAIVTGGYSGIGLETVRALANAGATVIVPARTLDKARAAVRGIPNVELEVLDLMDPLSINTFAERFLSTGRPLHMLINSAGIMAAPLMRDARGYESQFATNHLGHFQLTAKLWPALKKANGARVVSVSSRAQRLGGVNFEDPNFENSDYDKWKAYAQSKSANVLFAVELDRLAKNSGVRAFSVHPGLIPTTGIGRFSVDDKTSAYMRAFNSMVIKFVNKFQLIKLVNLTRKVDKYKTIEQGAATSVWCATSDSLAGMGGVYCEDLNIAVTVPGDSTKGYGVRPWAIDPEYATKLWQLSEKLTGTKFDCL</sequence>
<evidence type="ECO:0000256" key="2">
    <source>
        <dbReference type="ARBA" id="ARBA00023002"/>
    </source>
</evidence>
<dbReference type="InterPro" id="IPR002347">
    <property type="entry name" value="SDR_fam"/>
</dbReference>
<dbReference type="Gene3D" id="3.40.50.720">
    <property type="entry name" value="NAD(P)-binding Rossmann-like Domain"/>
    <property type="match status" value="1"/>
</dbReference>
<protein>
    <submittedName>
        <fullName evidence="3">SDR family NAD(P)-dependent oxidoreductase</fullName>
    </submittedName>
</protein>
<dbReference type="PRINTS" id="PR00081">
    <property type="entry name" value="GDHRDH"/>
</dbReference>
<keyword evidence="4" id="KW-1185">Reference proteome</keyword>
<dbReference type="CDD" id="cd05327">
    <property type="entry name" value="retinol-DH_like_SDR_c_like"/>
    <property type="match status" value="1"/>
</dbReference>
<dbReference type="RefSeq" id="WP_157326430.1">
    <property type="nucleotide sequence ID" value="NZ_WSEM01000039.1"/>
</dbReference>
<proteinExistence type="inferred from homology"/>
<gene>
    <name evidence="3" type="ORF">GON05_36800</name>
</gene>